<evidence type="ECO:0000313" key="7">
    <source>
        <dbReference type="Proteomes" id="UP000517753"/>
    </source>
</evidence>
<dbReference type="GO" id="GO:0003941">
    <property type="term" value="F:L-serine ammonia-lyase activity"/>
    <property type="evidence" value="ECO:0007669"/>
    <property type="project" value="TreeGrafter"/>
</dbReference>
<feature type="domain" description="Tryptophan synthase beta chain-like PALP" evidence="5">
    <location>
        <begin position="25"/>
        <end position="306"/>
    </location>
</feature>
<dbReference type="PANTHER" id="PTHR48078:SF6">
    <property type="entry name" value="L-THREONINE DEHYDRATASE CATABOLIC TDCB"/>
    <property type="match status" value="1"/>
</dbReference>
<sequence length="319" mass="32955">MTFLRQPTRAGVRDAADKIARILPPTPLYLREINGVKVAFKAESLQPIGAFKIRGAWHRLTALDDDARRRGVVAFSSGNHAQGVAWAARRLGIAATIVMPADAPPAKLAGTLALGAEVVRYDRASESREIIAARLAEARGATLVPSFDDPWIIEGQGSAGLEAAAQMAALGLGVPSRVAVPCGGGGLSAGIALALRDTAVTVVEPEGWDDMRRSLEESAIEPVGDNPPPTACDSLQTQRVSPLTFGVLSQRGATGVAVSEAETAAAQRWAAEQLRLVIEPGGAVALAAVLAGKVAAARGLLVILSGGNVDIDAYARAIG</sequence>
<dbReference type="Gene3D" id="3.40.50.1100">
    <property type="match status" value="2"/>
</dbReference>
<dbReference type="SUPFAM" id="SSF53686">
    <property type="entry name" value="Tryptophan synthase beta subunit-like PLP-dependent enzymes"/>
    <property type="match status" value="1"/>
</dbReference>
<dbReference type="Proteomes" id="UP000517753">
    <property type="component" value="Unassembled WGS sequence"/>
</dbReference>
<gene>
    <name evidence="6" type="ORF">HD841_001945</name>
</gene>
<accession>A0A7Y9FMS2</accession>
<dbReference type="AlphaFoldDB" id="A0A7Y9FMS2"/>
<evidence type="ECO:0000313" key="6">
    <source>
        <dbReference type="EMBL" id="NYD90165.1"/>
    </source>
</evidence>
<reference evidence="6 7" key="2">
    <citation type="submission" date="2020-08" db="EMBL/GenBank/DDBJ databases">
        <title>The Agave Microbiome: Exploring the role of microbial communities in plant adaptations to desert environments.</title>
        <authorList>
            <person name="Partida-Martinez L.P."/>
        </authorList>
    </citation>
    <scope>NUCLEOTIDE SEQUENCE [LARGE SCALE GENOMIC DNA]</scope>
    <source>
        <strain evidence="6 7">AS2.3</strain>
    </source>
</reference>
<keyword evidence="7" id="KW-1185">Reference proteome</keyword>
<dbReference type="InterPro" id="IPR001926">
    <property type="entry name" value="TrpB-like_PALP"/>
</dbReference>
<dbReference type="EMBL" id="JACCBY010000002">
    <property type="protein sequence ID" value="NYD90165.1"/>
    <property type="molecule type" value="Genomic_DNA"/>
</dbReference>
<dbReference type="GO" id="GO:0009097">
    <property type="term" value="P:isoleucine biosynthetic process"/>
    <property type="evidence" value="ECO:0007669"/>
    <property type="project" value="TreeGrafter"/>
</dbReference>
<comment type="caution">
    <text evidence="6">The sequence shown here is derived from an EMBL/GenBank/DDBJ whole genome shotgun (WGS) entry which is preliminary data.</text>
</comment>
<dbReference type="Pfam" id="PF00291">
    <property type="entry name" value="PALP"/>
    <property type="match status" value="1"/>
</dbReference>
<dbReference type="RefSeq" id="WP_179508615.1">
    <property type="nucleotide sequence ID" value="NZ_JACCBY010000002.1"/>
</dbReference>
<evidence type="ECO:0000256" key="3">
    <source>
        <dbReference type="ARBA" id="ARBA00022898"/>
    </source>
</evidence>
<dbReference type="InterPro" id="IPR036052">
    <property type="entry name" value="TrpB-like_PALP_sf"/>
</dbReference>
<dbReference type="GO" id="GO:0006567">
    <property type="term" value="P:L-threonine catabolic process"/>
    <property type="evidence" value="ECO:0007669"/>
    <property type="project" value="TreeGrafter"/>
</dbReference>
<evidence type="ECO:0000256" key="1">
    <source>
        <dbReference type="ARBA" id="ARBA00001933"/>
    </source>
</evidence>
<dbReference type="FunFam" id="3.40.50.1100:FF:000005">
    <property type="entry name" value="Threonine dehydratase catabolic"/>
    <property type="match status" value="1"/>
</dbReference>
<reference evidence="6 7" key="1">
    <citation type="submission" date="2020-07" db="EMBL/GenBank/DDBJ databases">
        <authorList>
            <person name="Partida-Martinez L."/>
            <person name="Huntemann M."/>
            <person name="Clum A."/>
            <person name="Wang J."/>
            <person name="Palaniappan K."/>
            <person name="Ritter S."/>
            <person name="Chen I.-M."/>
            <person name="Stamatis D."/>
            <person name="Reddy T."/>
            <person name="O'Malley R."/>
            <person name="Daum C."/>
            <person name="Shapiro N."/>
            <person name="Ivanova N."/>
            <person name="Kyrpides N."/>
            <person name="Woyke T."/>
        </authorList>
    </citation>
    <scope>NUCLEOTIDE SEQUENCE [LARGE SCALE GENOMIC DNA]</scope>
    <source>
        <strain evidence="6 7">AS2.3</strain>
    </source>
</reference>
<evidence type="ECO:0000259" key="5">
    <source>
        <dbReference type="Pfam" id="PF00291"/>
    </source>
</evidence>
<dbReference type="PANTHER" id="PTHR48078">
    <property type="entry name" value="THREONINE DEHYDRATASE, MITOCHONDRIAL-RELATED"/>
    <property type="match status" value="1"/>
</dbReference>
<dbReference type="GO" id="GO:0004794">
    <property type="term" value="F:threonine deaminase activity"/>
    <property type="evidence" value="ECO:0007669"/>
    <property type="project" value="UniProtKB-EC"/>
</dbReference>
<proteinExistence type="inferred from homology"/>
<keyword evidence="4 6" id="KW-0456">Lyase</keyword>
<dbReference type="EC" id="4.3.1.19" evidence="6"/>
<comment type="cofactor">
    <cofactor evidence="1">
        <name>pyridoxal 5'-phosphate</name>
        <dbReference type="ChEBI" id="CHEBI:597326"/>
    </cofactor>
</comment>
<evidence type="ECO:0000256" key="4">
    <source>
        <dbReference type="ARBA" id="ARBA00023239"/>
    </source>
</evidence>
<keyword evidence="3" id="KW-0663">Pyridoxal phosphate</keyword>
<name>A0A7Y9FMS2_9SPHN</name>
<comment type="similarity">
    <text evidence="2">Belongs to the serine/threonine dehydratase family.</text>
</comment>
<evidence type="ECO:0000256" key="2">
    <source>
        <dbReference type="ARBA" id="ARBA00010869"/>
    </source>
</evidence>
<organism evidence="6 7">
    <name type="scientific">Sphingomonas melonis</name>
    <dbReference type="NCBI Taxonomy" id="152682"/>
    <lineage>
        <taxon>Bacteria</taxon>
        <taxon>Pseudomonadati</taxon>
        <taxon>Pseudomonadota</taxon>
        <taxon>Alphaproteobacteria</taxon>
        <taxon>Sphingomonadales</taxon>
        <taxon>Sphingomonadaceae</taxon>
        <taxon>Sphingomonas</taxon>
    </lineage>
</organism>
<dbReference type="GO" id="GO:0006565">
    <property type="term" value="P:L-serine catabolic process"/>
    <property type="evidence" value="ECO:0007669"/>
    <property type="project" value="TreeGrafter"/>
</dbReference>
<dbReference type="InterPro" id="IPR050147">
    <property type="entry name" value="Ser/Thr_Dehydratase"/>
</dbReference>
<protein>
    <submittedName>
        <fullName evidence="6">Threonine dehydratase</fullName>
        <ecNumber evidence="6">4.3.1.19</ecNumber>
    </submittedName>
</protein>
<dbReference type="CDD" id="cd01562">
    <property type="entry name" value="Thr-dehyd"/>
    <property type="match status" value="1"/>
</dbReference>